<evidence type="ECO:0000313" key="5">
    <source>
        <dbReference type="EMBL" id="MCS4037073.1"/>
    </source>
</evidence>
<gene>
    <name evidence="6" type="ORF">GGP45_001101</name>
    <name evidence="2" type="ORF">GGP61_001718</name>
    <name evidence="1" type="ORF">GGP71_003007</name>
    <name evidence="3" type="ORF">GGP82_002351</name>
    <name evidence="4" type="ORF">GGP83_002320</name>
    <name evidence="7" type="ORF">GGP99_002003</name>
    <name evidence="5" type="ORF">GGQ01_002152</name>
</gene>
<accession>A0A840D716</accession>
<evidence type="ECO:0000313" key="7">
    <source>
        <dbReference type="EMBL" id="MCS4158033.1"/>
    </source>
</evidence>
<dbReference type="Proteomes" id="UP001155027">
    <property type="component" value="Unassembled WGS sequence"/>
</dbReference>
<evidence type="ECO:0000313" key="2">
    <source>
        <dbReference type="EMBL" id="MCS3710114.1"/>
    </source>
</evidence>
<dbReference type="AlphaFoldDB" id="A0A840D716"/>
<dbReference type="Proteomes" id="UP001155144">
    <property type="component" value="Unassembled WGS sequence"/>
</dbReference>
<dbReference type="EMBL" id="JANTZM010000009">
    <property type="protein sequence ID" value="MCS4158033.1"/>
    <property type="molecule type" value="Genomic_DNA"/>
</dbReference>
<evidence type="ECO:0000313" key="4">
    <source>
        <dbReference type="EMBL" id="MCS3952353.1"/>
    </source>
</evidence>
<proteinExistence type="predicted"/>
<name>A0A840D716_9BACT</name>
<protein>
    <submittedName>
        <fullName evidence="2">Uncharacterized protein</fullName>
    </submittedName>
</protein>
<evidence type="ECO:0000313" key="8">
    <source>
        <dbReference type="Proteomes" id="UP001155057"/>
    </source>
</evidence>
<evidence type="ECO:0000313" key="1">
    <source>
        <dbReference type="EMBL" id="MCS3679064.1"/>
    </source>
</evidence>
<dbReference type="GeneID" id="83728074"/>
<dbReference type="EMBL" id="JANUAE010000005">
    <property type="protein sequence ID" value="MCS3710114.1"/>
    <property type="molecule type" value="Genomic_DNA"/>
</dbReference>
<organism evidence="2 8">
    <name type="scientific">Salinibacter ruber</name>
    <dbReference type="NCBI Taxonomy" id="146919"/>
    <lineage>
        <taxon>Bacteria</taxon>
        <taxon>Pseudomonadati</taxon>
        <taxon>Rhodothermota</taxon>
        <taxon>Rhodothermia</taxon>
        <taxon>Rhodothermales</taxon>
        <taxon>Salinibacteraceae</taxon>
        <taxon>Salinibacter</taxon>
    </lineage>
</organism>
<dbReference type="EMBL" id="JANUBF010000013">
    <property type="protein sequence ID" value="MCS4037073.1"/>
    <property type="molecule type" value="Genomic_DNA"/>
</dbReference>
<reference evidence="2" key="1">
    <citation type="submission" date="2022-08" db="EMBL/GenBank/DDBJ databases">
        <title>Genomic Encyclopedia of Type Strains, Phase V (KMG-V): Genome sequencing to study the core and pangenomes of soil and plant-associated prokaryotes.</title>
        <authorList>
            <person name="Whitman W."/>
        </authorList>
    </citation>
    <scope>NUCLEOTIDE SEQUENCE</scope>
    <source>
        <strain evidence="1">0</strain>
        <strain evidence="3">SP2016B</strain>
        <strain evidence="4">SP2017</strain>
        <strain evidence="7">SP3002</strain>
        <strain evidence="5">SP3012</strain>
        <strain evidence="6">SP3026</strain>
        <strain evidence="2">SP3049</strain>
    </source>
</reference>
<dbReference type="Proteomes" id="UP001155040">
    <property type="component" value="Unassembled WGS sequence"/>
</dbReference>
<dbReference type="Proteomes" id="UP001155010">
    <property type="component" value="Unassembled WGS sequence"/>
</dbReference>
<dbReference type="Proteomes" id="UP001155110">
    <property type="component" value="Unassembled WGS sequence"/>
</dbReference>
<dbReference type="EMBL" id="JANUBL010000002">
    <property type="protein sequence ID" value="MCS4120759.1"/>
    <property type="molecule type" value="Genomic_DNA"/>
</dbReference>
<dbReference type="Proteomes" id="UP001155034">
    <property type="component" value="Unassembled WGS sequence"/>
</dbReference>
<dbReference type="Proteomes" id="UP001155057">
    <property type="component" value="Unassembled WGS sequence"/>
</dbReference>
<comment type="caution">
    <text evidence="2">The sequence shown here is derived from an EMBL/GenBank/DDBJ whole genome shotgun (WGS) entry which is preliminary data.</text>
</comment>
<dbReference type="OMA" id="ESIEMAD"/>
<dbReference type="EMBL" id="JANTYZ010000006">
    <property type="protein sequence ID" value="MCS3865789.1"/>
    <property type="molecule type" value="Genomic_DNA"/>
</dbReference>
<dbReference type="RefSeq" id="WP_011403920.1">
    <property type="nucleotide sequence ID" value="NZ_CALTRV010000008.1"/>
</dbReference>
<dbReference type="EMBL" id="JANUBB010000009">
    <property type="protein sequence ID" value="MCS3952353.1"/>
    <property type="molecule type" value="Genomic_DNA"/>
</dbReference>
<sequence length="200" mass="21693">MSSDDPDAALDRVARFTSFATVGTLGLTQDLTHAVLESIGDMEGADPELVAEETLCLIATATARAAEVGLEEEPDRAPTIIDTLLDLPFTYRNYLLGKAMVAEERPELSEVAEEVRARLEEKRAFYTTHLPDGQFPGPHALGDKMELWMGRVSPPKLPETPQERLDSLGLVDPTVAHLKLVLAYGRRGVPPLGSAAESSE</sequence>
<evidence type="ECO:0000313" key="6">
    <source>
        <dbReference type="EMBL" id="MCS4120759.1"/>
    </source>
</evidence>
<evidence type="ECO:0000313" key="3">
    <source>
        <dbReference type="EMBL" id="MCS3865789.1"/>
    </source>
</evidence>
<dbReference type="EMBL" id="JANUAU010000011">
    <property type="protein sequence ID" value="MCS3679064.1"/>
    <property type="molecule type" value="Genomic_DNA"/>
</dbReference>